<dbReference type="PROSITE" id="PS50050">
    <property type="entry name" value="TNFR_NGFR_2"/>
    <property type="match status" value="2"/>
</dbReference>
<keyword evidence="11" id="KW-0472">Membrane</keyword>
<name>A0A7L1Q7A2_9PASS</name>
<dbReference type="EMBL" id="VXBR01000869">
    <property type="protein sequence ID" value="NXO20413.1"/>
    <property type="molecule type" value="Genomic_DNA"/>
</dbReference>
<dbReference type="Gene3D" id="1.10.533.10">
    <property type="entry name" value="Death Domain, Fas"/>
    <property type="match status" value="1"/>
</dbReference>
<dbReference type="PRINTS" id="PR01680">
    <property type="entry name" value="TNFACTORR6"/>
</dbReference>
<sequence length="308" mass="34457">LDSQCCKKCKSGFVKNVTCPTDIIKHCVPCEKGKEFMNHLNDLDKCKRCKLCDSKFGWEVVRNCTPEEDTQCTCAKDYFCSSETCDHCIQCTICESGVIEKQCTPASDTVCGTKEEMTTVLFYTLAIVIPDSSGHQSYWALYSPAECDFPLVAVQVQDLCQVHSFPFTLLDVDLSSHVPGIVAEMTLAEVKKFVRHHHVSEPSIDQAVQDCPGDTSEQKIRLFRVWYQSHGMRGAYGTLIRGLRELKMCAAADKIEENLRAAISSSQEGERSYNPDTEQSKTCTREGRNSYNDSAELSKAYTGTLEET</sequence>
<dbReference type="FunFam" id="2.10.50.10:FF:000004">
    <property type="entry name" value="Tumor necrosis factor receptor superfamily member 6"/>
    <property type="match status" value="1"/>
</dbReference>
<keyword evidence="15" id="KW-0325">Glycoprotein</keyword>
<evidence type="ECO:0000256" key="1">
    <source>
        <dbReference type="ARBA" id="ARBA00004251"/>
    </source>
</evidence>
<keyword evidence="25" id="KW-1185">Reference proteome</keyword>
<evidence type="ECO:0000256" key="19">
    <source>
        <dbReference type="ARBA" id="ARBA00032502"/>
    </source>
</evidence>
<dbReference type="Gene3D" id="2.10.50.10">
    <property type="entry name" value="Tumor Necrosis Factor Receptor, subunit A, domain 2"/>
    <property type="match status" value="3"/>
</dbReference>
<organism evidence="24 25">
    <name type="scientific">Cisticola juncidis</name>
    <dbReference type="NCBI Taxonomy" id="52622"/>
    <lineage>
        <taxon>Eukaryota</taxon>
        <taxon>Metazoa</taxon>
        <taxon>Chordata</taxon>
        <taxon>Craniata</taxon>
        <taxon>Vertebrata</taxon>
        <taxon>Euteleostomi</taxon>
        <taxon>Archelosauria</taxon>
        <taxon>Archosauria</taxon>
        <taxon>Dinosauria</taxon>
        <taxon>Saurischia</taxon>
        <taxon>Theropoda</taxon>
        <taxon>Coelurosauria</taxon>
        <taxon>Aves</taxon>
        <taxon>Neognathae</taxon>
        <taxon>Neoaves</taxon>
        <taxon>Telluraves</taxon>
        <taxon>Australaves</taxon>
        <taxon>Passeriformes</taxon>
        <taxon>Sylvioidea</taxon>
        <taxon>Cisticolidae</taxon>
        <taxon>Cisticola</taxon>
    </lineage>
</organism>
<dbReference type="GO" id="GO:0006955">
    <property type="term" value="P:immune response"/>
    <property type="evidence" value="ECO:0007669"/>
    <property type="project" value="InterPro"/>
</dbReference>
<dbReference type="SUPFAM" id="SSF47986">
    <property type="entry name" value="DEATH domain"/>
    <property type="match status" value="1"/>
</dbReference>
<dbReference type="InterPro" id="IPR008063">
    <property type="entry name" value="Fas_rcpt"/>
</dbReference>
<evidence type="ECO:0000256" key="10">
    <source>
        <dbReference type="ARBA" id="ARBA00022989"/>
    </source>
</evidence>
<comment type="caution">
    <text evidence="20">Lacks conserved residue(s) required for the propagation of feature annotation.</text>
</comment>
<dbReference type="GO" id="GO:0045121">
    <property type="term" value="C:membrane raft"/>
    <property type="evidence" value="ECO:0007669"/>
    <property type="project" value="UniProtKB-SubCell"/>
</dbReference>
<feature type="non-terminal residue" evidence="24">
    <location>
        <position position="1"/>
    </location>
</feature>
<feature type="domain" description="TNFR-Cys" evidence="23">
    <location>
        <begin position="73"/>
        <end position="111"/>
    </location>
</feature>
<evidence type="ECO:0000256" key="11">
    <source>
        <dbReference type="ARBA" id="ARBA00023136"/>
    </source>
</evidence>
<dbReference type="SMART" id="SM00005">
    <property type="entry name" value="DEATH"/>
    <property type="match status" value="1"/>
</dbReference>
<evidence type="ECO:0000256" key="12">
    <source>
        <dbReference type="ARBA" id="ARBA00023139"/>
    </source>
</evidence>
<keyword evidence="10" id="KW-1133">Transmembrane helix</keyword>
<protein>
    <recommendedName>
        <fullName evidence="3">Tumor necrosis factor receptor superfamily member 6</fullName>
    </recommendedName>
    <alternativeName>
        <fullName evidence="18">Apo-1 antigen</fullName>
    </alternativeName>
    <alternativeName>
        <fullName evidence="19">Apoptosis-mediating surface antigen FAS</fullName>
    </alternativeName>
    <alternativeName>
        <fullName evidence="17">FASLG receptor</fullName>
    </alternativeName>
</protein>
<dbReference type="GO" id="GO:0032872">
    <property type="term" value="P:regulation of stress-activated MAPK cascade"/>
    <property type="evidence" value="ECO:0007669"/>
    <property type="project" value="TreeGrafter"/>
</dbReference>
<keyword evidence="12" id="KW-0564">Palmitate</keyword>
<dbReference type="GO" id="GO:0097192">
    <property type="term" value="P:extrinsic apoptotic signaling pathway in absence of ligand"/>
    <property type="evidence" value="ECO:0007669"/>
    <property type="project" value="TreeGrafter"/>
</dbReference>
<evidence type="ECO:0000256" key="8">
    <source>
        <dbReference type="ARBA" id="ARBA00022737"/>
    </source>
</evidence>
<keyword evidence="4" id="KW-1003">Cell membrane</keyword>
<keyword evidence="7" id="KW-0732">Signal</keyword>
<dbReference type="GO" id="GO:0006924">
    <property type="term" value="P:activation-induced cell death of T cells"/>
    <property type="evidence" value="ECO:0007669"/>
    <property type="project" value="TreeGrafter"/>
</dbReference>
<keyword evidence="16" id="KW-0449">Lipoprotein</keyword>
<keyword evidence="9" id="KW-0112">Calmodulin-binding</keyword>
<dbReference type="GO" id="GO:0005516">
    <property type="term" value="F:calmodulin binding"/>
    <property type="evidence" value="ECO:0007669"/>
    <property type="project" value="UniProtKB-KW"/>
</dbReference>
<dbReference type="InterPro" id="IPR001368">
    <property type="entry name" value="TNFR/NGFR_Cys_rich_reg"/>
</dbReference>
<evidence type="ECO:0000256" key="20">
    <source>
        <dbReference type="PROSITE-ProRule" id="PRU00206"/>
    </source>
</evidence>
<dbReference type="InterPro" id="IPR033998">
    <property type="entry name" value="TNFRSF6_death"/>
</dbReference>
<feature type="repeat" description="TNFR-Cys" evidence="20">
    <location>
        <begin position="29"/>
        <end position="72"/>
    </location>
</feature>
<dbReference type="CDD" id="cd08316">
    <property type="entry name" value="Death_FAS_TNFRSF6"/>
    <property type="match status" value="1"/>
</dbReference>
<dbReference type="GO" id="GO:0031265">
    <property type="term" value="C:CD95 death-inducing signaling complex"/>
    <property type="evidence" value="ECO:0007669"/>
    <property type="project" value="TreeGrafter"/>
</dbReference>
<dbReference type="GO" id="GO:0097049">
    <property type="term" value="P:motor neuron apoptotic process"/>
    <property type="evidence" value="ECO:0007669"/>
    <property type="project" value="TreeGrafter"/>
</dbReference>
<evidence type="ECO:0000256" key="16">
    <source>
        <dbReference type="ARBA" id="ARBA00023288"/>
    </source>
</evidence>
<evidence type="ECO:0000256" key="5">
    <source>
        <dbReference type="ARBA" id="ARBA00022692"/>
    </source>
</evidence>
<feature type="domain" description="TNFR-Cys" evidence="23">
    <location>
        <begin position="29"/>
        <end position="72"/>
    </location>
</feature>
<evidence type="ECO:0000259" key="22">
    <source>
        <dbReference type="PROSITE" id="PS50017"/>
    </source>
</evidence>
<dbReference type="SMART" id="SM00208">
    <property type="entry name" value="TNFR"/>
    <property type="match status" value="2"/>
</dbReference>
<comment type="subcellular location">
    <subcellularLocation>
        <location evidence="1">Cell membrane</location>
        <topology evidence="1">Single-pass type I membrane protein</topology>
    </subcellularLocation>
    <subcellularLocation>
        <location evidence="2">Membrane raft</location>
    </subcellularLocation>
</comment>
<accession>A0A7L1Q7A2</accession>
<evidence type="ECO:0000259" key="23">
    <source>
        <dbReference type="PROSITE" id="PS50050"/>
    </source>
</evidence>
<dbReference type="Pfam" id="PF00020">
    <property type="entry name" value="TNFR_c6"/>
    <property type="match status" value="2"/>
</dbReference>
<evidence type="ECO:0000256" key="3">
    <source>
        <dbReference type="ARBA" id="ARBA00015761"/>
    </source>
</evidence>
<dbReference type="SUPFAM" id="SSF57586">
    <property type="entry name" value="TNF receptor-like"/>
    <property type="match status" value="2"/>
</dbReference>
<feature type="domain" description="Death" evidence="22">
    <location>
        <begin position="175"/>
        <end position="259"/>
    </location>
</feature>
<dbReference type="PANTHER" id="PTHR46874:SF1">
    <property type="entry name" value="TUMOR NECROSIS FACTOR RECEPTOR SUPERFAMILY MEMBER 6"/>
    <property type="match status" value="1"/>
</dbReference>
<evidence type="ECO:0000256" key="17">
    <source>
        <dbReference type="ARBA" id="ARBA00030181"/>
    </source>
</evidence>
<dbReference type="GO" id="GO:0009897">
    <property type="term" value="C:external side of plasma membrane"/>
    <property type="evidence" value="ECO:0007669"/>
    <property type="project" value="TreeGrafter"/>
</dbReference>
<dbReference type="Proteomes" id="UP000546986">
    <property type="component" value="Unassembled WGS sequence"/>
</dbReference>
<evidence type="ECO:0000256" key="9">
    <source>
        <dbReference type="ARBA" id="ARBA00022860"/>
    </source>
</evidence>
<evidence type="ECO:0000256" key="15">
    <source>
        <dbReference type="ARBA" id="ARBA00023180"/>
    </source>
</evidence>
<feature type="repeat" description="TNFR-Cys" evidence="20">
    <location>
        <begin position="73"/>
        <end position="111"/>
    </location>
</feature>
<feature type="non-terminal residue" evidence="24">
    <location>
        <position position="308"/>
    </location>
</feature>
<reference evidence="24 25" key="1">
    <citation type="submission" date="2019-09" db="EMBL/GenBank/DDBJ databases">
        <title>Bird 10,000 Genomes (B10K) Project - Family phase.</title>
        <authorList>
            <person name="Zhang G."/>
        </authorList>
    </citation>
    <scope>NUCLEOTIDE SEQUENCE [LARGE SCALE GENOMIC DNA]</scope>
    <source>
        <strain evidence="24">B10K-DU-002-30</strain>
        <tissue evidence="24">Muscle</tissue>
    </source>
</reference>
<evidence type="ECO:0000313" key="24">
    <source>
        <dbReference type="EMBL" id="NXO20413.1"/>
    </source>
</evidence>
<dbReference type="PANTHER" id="PTHR46874">
    <property type="entry name" value="TUMOR NECROSIS FACTOR RECEPTOR SUPERFAMILY MEMBER 6"/>
    <property type="match status" value="1"/>
</dbReference>
<evidence type="ECO:0000256" key="13">
    <source>
        <dbReference type="ARBA" id="ARBA00023157"/>
    </source>
</evidence>
<keyword evidence="14" id="KW-0675">Receptor</keyword>
<evidence type="ECO:0000256" key="4">
    <source>
        <dbReference type="ARBA" id="ARBA00022475"/>
    </source>
</evidence>
<comment type="caution">
    <text evidence="24">The sequence shown here is derived from an EMBL/GenBank/DDBJ whole genome shotgun (WGS) entry which is preliminary data.</text>
</comment>
<evidence type="ECO:0000256" key="6">
    <source>
        <dbReference type="ARBA" id="ARBA00022703"/>
    </source>
</evidence>
<keyword evidence="8" id="KW-0677">Repeat</keyword>
<evidence type="ECO:0000256" key="7">
    <source>
        <dbReference type="ARBA" id="ARBA00022729"/>
    </source>
</evidence>
<gene>
    <name evidence="24" type="primary">Fas</name>
    <name evidence="24" type="ORF">CISJUN_R07589</name>
</gene>
<dbReference type="InterPro" id="IPR011029">
    <property type="entry name" value="DEATH-like_dom_sf"/>
</dbReference>
<feature type="region of interest" description="Disordered" evidence="21">
    <location>
        <begin position="263"/>
        <end position="308"/>
    </location>
</feature>
<keyword evidence="5" id="KW-0812">Transmembrane</keyword>
<dbReference type="PROSITE" id="PS50017">
    <property type="entry name" value="DEATH_DOMAIN"/>
    <property type="match status" value="1"/>
</dbReference>
<dbReference type="AlphaFoldDB" id="A0A7L1Q7A2"/>
<dbReference type="Pfam" id="PF00531">
    <property type="entry name" value="Death"/>
    <property type="match status" value="1"/>
</dbReference>
<keyword evidence="6" id="KW-0053">Apoptosis</keyword>
<evidence type="ECO:0000256" key="2">
    <source>
        <dbReference type="ARBA" id="ARBA00004285"/>
    </source>
</evidence>
<evidence type="ECO:0000313" key="25">
    <source>
        <dbReference type="Proteomes" id="UP000546986"/>
    </source>
</evidence>
<dbReference type="GO" id="GO:0005031">
    <property type="term" value="F:tumor necrosis factor receptor activity"/>
    <property type="evidence" value="ECO:0007669"/>
    <property type="project" value="TreeGrafter"/>
</dbReference>
<evidence type="ECO:0000256" key="14">
    <source>
        <dbReference type="ARBA" id="ARBA00023170"/>
    </source>
</evidence>
<evidence type="ECO:0000256" key="21">
    <source>
        <dbReference type="SAM" id="MobiDB-lite"/>
    </source>
</evidence>
<keyword evidence="13" id="KW-1015">Disulfide bond</keyword>
<proteinExistence type="predicted"/>
<evidence type="ECO:0000256" key="18">
    <source>
        <dbReference type="ARBA" id="ARBA00032338"/>
    </source>
</evidence>
<dbReference type="GO" id="GO:0043066">
    <property type="term" value="P:negative regulation of apoptotic process"/>
    <property type="evidence" value="ECO:0007669"/>
    <property type="project" value="TreeGrafter"/>
</dbReference>
<dbReference type="GO" id="GO:0097527">
    <property type="term" value="P:necroptotic signaling pathway"/>
    <property type="evidence" value="ECO:0007669"/>
    <property type="project" value="TreeGrafter"/>
</dbReference>
<dbReference type="InterPro" id="IPR000488">
    <property type="entry name" value="Death_dom"/>
</dbReference>